<keyword evidence="2" id="KW-0732">Signal</keyword>
<name>A0A0S2DNY7_LYSEN</name>
<feature type="signal peptide" evidence="2">
    <location>
        <begin position="1"/>
        <end position="21"/>
    </location>
</feature>
<organism evidence="3 4">
    <name type="scientific">Lysobacter enzymogenes</name>
    <dbReference type="NCBI Taxonomy" id="69"/>
    <lineage>
        <taxon>Bacteria</taxon>
        <taxon>Pseudomonadati</taxon>
        <taxon>Pseudomonadota</taxon>
        <taxon>Gammaproteobacteria</taxon>
        <taxon>Lysobacterales</taxon>
        <taxon>Lysobacteraceae</taxon>
        <taxon>Lysobacter</taxon>
    </lineage>
</organism>
<feature type="region of interest" description="Disordered" evidence="1">
    <location>
        <begin position="33"/>
        <end position="53"/>
    </location>
</feature>
<feature type="chain" id="PRO_5006595342" evidence="2">
    <location>
        <begin position="22"/>
        <end position="53"/>
    </location>
</feature>
<sequence>MKTLTLLFAALLLSACNPTFDRPPLLHADGAVAGKAKQGEATPPRAAAARAVG</sequence>
<feature type="compositionally biased region" description="Low complexity" evidence="1">
    <location>
        <begin position="41"/>
        <end position="53"/>
    </location>
</feature>
<dbReference type="Proteomes" id="UP000061569">
    <property type="component" value="Chromosome"/>
</dbReference>
<dbReference type="AlphaFoldDB" id="A0A0S2DNY7"/>
<evidence type="ECO:0000313" key="4">
    <source>
        <dbReference type="Proteomes" id="UP000061569"/>
    </source>
</evidence>
<gene>
    <name evidence="3" type="ORF">GLE_4927</name>
</gene>
<dbReference type="PROSITE" id="PS51257">
    <property type="entry name" value="PROKAR_LIPOPROTEIN"/>
    <property type="match status" value="1"/>
</dbReference>
<reference evidence="3 4" key="1">
    <citation type="submission" date="2015-11" db="EMBL/GenBank/DDBJ databases">
        <title>Genome sequences of Lysobacter enzymogenes strain C3 and Lysobacter antibioticus ATCC 29479.</title>
        <authorList>
            <person name="Kobayashi D.Y."/>
        </authorList>
    </citation>
    <scope>NUCLEOTIDE SEQUENCE [LARGE SCALE GENOMIC DNA]</scope>
    <source>
        <strain evidence="3 4">C3</strain>
    </source>
</reference>
<keyword evidence="3" id="KW-0449">Lipoprotein</keyword>
<dbReference type="KEGG" id="lez:GLE_4927"/>
<dbReference type="EMBL" id="CP013140">
    <property type="protein sequence ID" value="ALN60268.1"/>
    <property type="molecule type" value="Genomic_DNA"/>
</dbReference>
<evidence type="ECO:0000313" key="3">
    <source>
        <dbReference type="EMBL" id="ALN60268.1"/>
    </source>
</evidence>
<dbReference type="STRING" id="69.GLE_4927"/>
<accession>A0A0S2DNY7</accession>
<proteinExistence type="predicted"/>
<dbReference type="PATRIC" id="fig|69.6.peg.4856"/>
<evidence type="ECO:0000256" key="1">
    <source>
        <dbReference type="SAM" id="MobiDB-lite"/>
    </source>
</evidence>
<protein>
    <submittedName>
        <fullName evidence="3">Lipoprotein</fullName>
    </submittedName>
</protein>
<evidence type="ECO:0000256" key="2">
    <source>
        <dbReference type="SAM" id="SignalP"/>
    </source>
</evidence>